<comment type="similarity">
    <text evidence="4">Belongs to the cyclic nucleotide phosphodiesterase class-III family.</text>
</comment>
<feature type="domain" description="Cyclic nucleotide phosphodiesterase C-terminal" evidence="6">
    <location>
        <begin position="332"/>
        <end position="438"/>
    </location>
</feature>
<evidence type="ECO:0000256" key="2">
    <source>
        <dbReference type="ARBA" id="ARBA00022801"/>
    </source>
</evidence>
<evidence type="ECO:0000313" key="8">
    <source>
        <dbReference type="Proteomes" id="UP000198828"/>
    </source>
</evidence>
<proteinExistence type="inferred from homology"/>
<keyword evidence="1" id="KW-0479">Metal-binding</keyword>
<dbReference type="InterPro" id="IPR012365">
    <property type="entry name" value="Pesteras_lmo2642"/>
</dbReference>
<evidence type="ECO:0000313" key="7">
    <source>
        <dbReference type="EMBL" id="SDX79849.1"/>
    </source>
</evidence>
<dbReference type="AlphaFoldDB" id="A0A1H3EPH3"/>
<sequence length="449" mass="51862">MNIKKFSLISIILLVLLCLIGCSEEFTCSIVNCKIKSGEEITFFIATDPHHLSKKTYDDGEAFDWFLNSGDGKLLHYTDEIIDAFTLDVENGKPDILIIPGDLTCNGEKESHLEMAEKLDTIKKLGVQVFVIPGNHDIENPWARHYFGDEMIKIDSITDKEFVEIYGSFGYKDAISRDSHSLSYLAAPAEDVWLLMLDSAKYKRNKVRTAPEMGGEIPSKTFNWIRECANLAKENGAQIIAVMHHSLIDHNEVVNENYTLDNSQEVIDLLLDCNIQIVLSGHIHIQDIKSHRRDNKIIYDIATSCLVAFPNQYGVLEFVPNEGFEYSTRRVDVYAWAWENEIKDRNLNNFNKYSRDFFRRRSYDKYYDSLLEISKFSDREMKAISETVAELNLKYFAGFRNELLHDIFTTKGFKILLDTAPFFIRDYVLSMFDDERTDNNKVFIPLKSY</sequence>
<dbReference type="Gene3D" id="3.60.21.10">
    <property type="match status" value="1"/>
</dbReference>
<dbReference type="GO" id="GO:0046872">
    <property type="term" value="F:metal ion binding"/>
    <property type="evidence" value="ECO:0007669"/>
    <property type="project" value="UniProtKB-KW"/>
</dbReference>
<name>A0A1H3EPH3_9FIRM</name>
<dbReference type="EMBL" id="FNNG01000021">
    <property type="protein sequence ID" value="SDX79849.1"/>
    <property type="molecule type" value="Genomic_DNA"/>
</dbReference>
<reference evidence="7 8" key="1">
    <citation type="submission" date="2016-10" db="EMBL/GenBank/DDBJ databases">
        <authorList>
            <person name="de Groot N.N."/>
        </authorList>
    </citation>
    <scope>NUCLEOTIDE SEQUENCE [LARGE SCALE GENOMIC DNA]</scope>
    <source>
        <strain evidence="7 8">DSM 23310</strain>
    </source>
</reference>
<dbReference type="InterPro" id="IPR040869">
    <property type="entry name" value="CNP_C"/>
</dbReference>
<dbReference type="InterPro" id="IPR050884">
    <property type="entry name" value="CNP_phosphodiesterase-III"/>
</dbReference>
<dbReference type="Gene3D" id="1.10.246.180">
    <property type="match status" value="1"/>
</dbReference>
<dbReference type="OrthoDB" id="2036332at2"/>
<protein>
    <submittedName>
        <fullName evidence="7">3',5'-cyclic AMP phosphodiesterase CpdA</fullName>
    </submittedName>
</protein>
<dbReference type="Pfam" id="PF00149">
    <property type="entry name" value="Metallophos"/>
    <property type="match status" value="1"/>
</dbReference>
<feature type="domain" description="Calcineurin-like phosphoesterase" evidence="5">
    <location>
        <begin position="42"/>
        <end position="285"/>
    </location>
</feature>
<dbReference type="GO" id="GO:0016787">
    <property type="term" value="F:hydrolase activity"/>
    <property type="evidence" value="ECO:0007669"/>
    <property type="project" value="UniProtKB-KW"/>
</dbReference>
<gene>
    <name evidence="7" type="ORF">SAMN05660923_02953</name>
</gene>
<evidence type="ECO:0000256" key="4">
    <source>
        <dbReference type="ARBA" id="ARBA00025742"/>
    </source>
</evidence>
<dbReference type="Proteomes" id="UP000198828">
    <property type="component" value="Unassembled WGS sequence"/>
</dbReference>
<evidence type="ECO:0000256" key="1">
    <source>
        <dbReference type="ARBA" id="ARBA00022723"/>
    </source>
</evidence>
<dbReference type="RefSeq" id="WP_093754992.1">
    <property type="nucleotide sequence ID" value="NZ_FNNG01000021.1"/>
</dbReference>
<keyword evidence="8" id="KW-1185">Reference proteome</keyword>
<organism evidence="7 8">
    <name type="scientific">Tepidimicrobium xylanilyticum</name>
    <dbReference type="NCBI Taxonomy" id="1123352"/>
    <lineage>
        <taxon>Bacteria</taxon>
        <taxon>Bacillati</taxon>
        <taxon>Bacillota</taxon>
        <taxon>Tissierellia</taxon>
        <taxon>Tissierellales</taxon>
        <taxon>Tepidimicrobiaceae</taxon>
        <taxon>Tepidimicrobium</taxon>
    </lineage>
</organism>
<accession>A0A1H3EPH3</accession>
<evidence type="ECO:0000259" key="5">
    <source>
        <dbReference type="Pfam" id="PF00149"/>
    </source>
</evidence>
<dbReference type="PANTHER" id="PTHR42988">
    <property type="entry name" value="PHOSPHOHYDROLASE"/>
    <property type="match status" value="1"/>
</dbReference>
<keyword evidence="3" id="KW-0408">Iron</keyword>
<keyword evidence="2" id="KW-0378">Hydrolase</keyword>
<evidence type="ECO:0000259" key="6">
    <source>
        <dbReference type="Pfam" id="PF17839"/>
    </source>
</evidence>
<dbReference type="Pfam" id="PF17839">
    <property type="entry name" value="CNP_C_terminal"/>
    <property type="match status" value="1"/>
</dbReference>
<dbReference type="PANTHER" id="PTHR42988:SF2">
    <property type="entry name" value="CYCLIC NUCLEOTIDE PHOSPHODIESTERASE CBUA0032-RELATED"/>
    <property type="match status" value="1"/>
</dbReference>
<dbReference type="InterPro" id="IPR004843">
    <property type="entry name" value="Calcineurin-like_PHP"/>
</dbReference>
<evidence type="ECO:0000256" key="3">
    <source>
        <dbReference type="ARBA" id="ARBA00023004"/>
    </source>
</evidence>
<dbReference type="InterPro" id="IPR029052">
    <property type="entry name" value="Metallo-depent_PP-like"/>
</dbReference>
<dbReference type="SUPFAM" id="SSF56300">
    <property type="entry name" value="Metallo-dependent phosphatases"/>
    <property type="match status" value="1"/>
</dbReference>
<dbReference type="PIRSF" id="PIRSF034890">
    <property type="entry name" value="Pesteras_lmo2642"/>
    <property type="match status" value="1"/>
</dbReference>